<accession>A0ABR3SFL8</accession>
<reference evidence="3 4" key="1">
    <citation type="submission" date="2024-02" db="EMBL/GenBank/DDBJ databases">
        <title>De novo assembly and annotation of 12 fungi associated with fruit tree decline syndrome in Ontario, Canada.</title>
        <authorList>
            <person name="Sulman M."/>
            <person name="Ellouze W."/>
            <person name="Ilyukhin E."/>
        </authorList>
    </citation>
    <scope>NUCLEOTIDE SEQUENCE [LARGE SCALE GENOMIC DNA]</scope>
    <source>
        <strain evidence="3 4">M1-105</strain>
    </source>
</reference>
<evidence type="ECO:0000256" key="2">
    <source>
        <dbReference type="SAM" id="Phobius"/>
    </source>
</evidence>
<keyword evidence="2" id="KW-0812">Transmembrane</keyword>
<comment type="caution">
    <text evidence="3">The sequence shown here is derived from an EMBL/GenBank/DDBJ whole genome shotgun (WGS) entry which is preliminary data.</text>
</comment>
<keyword evidence="2" id="KW-0472">Membrane</keyword>
<evidence type="ECO:0000256" key="1">
    <source>
        <dbReference type="SAM" id="MobiDB-lite"/>
    </source>
</evidence>
<dbReference type="EMBL" id="JAJVDC020000185">
    <property type="protein sequence ID" value="KAL1619554.1"/>
    <property type="molecule type" value="Genomic_DNA"/>
</dbReference>
<dbReference type="Pfam" id="PF11913">
    <property type="entry name" value="DUF3431"/>
    <property type="match status" value="1"/>
</dbReference>
<feature type="compositionally biased region" description="Low complexity" evidence="1">
    <location>
        <begin position="160"/>
        <end position="178"/>
    </location>
</feature>
<keyword evidence="4" id="KW-1185">Reference proteome</keyword>
<keyword evidence="2" id="KW-1133">Transmembrane helix</keyword>
<feature type="transmembrane region" description="Helical" evidence="2">
    <location>
        <begin position="9"/>
        <end position="27"/>
    </location>
</feature>
<sequence>MITHRHKQFAIVAFAIIFFLIFVHHVHKDVRTRQFEDRPQHIEHHHLDHVHDPFEQLIPDTTTSEDSTPTDYYEHLKDQLAALVQVGVLDVASSDDPAAIEAGNMKDEASADQVTSLAEVSGNYIYDLMRLDTTATETSPTETFMEELATATSTDTLIDPSTTESPAAETAEPEPSTASNSYAVISHLSFETVTPQPPEHKYSRALVIPRTTKEDINWIDQVFGNDPLLQKAIYTVDKPVEPYILPANKGHEVMAYLTFIVDFYDELPEICIFMHAHELAWHNNELLDMSSAEMLKHLNLRKVVREGYVNLRCHRYPSCPDHVFPIAKNNSDWAVPEEAIFADAWMEILPAEDVPEVLSQPCCGQFAVSRERIRMLPRAQYVHFQRWLRYTTLEDRLSGRVWEYLYQYIWLGVPQLCPKEHVCYCDLYGVCFGGETAYEDYYAKKAHVDVLQAMSGSQIEAGGNATWPVDYQTMLEQARQAVDDDRRSAFLRGSDPYNRALEVGRLWQEGDGF</sequence>
<protein>
    <submittedName>
        <fullName evidence="3">Uncharacterized protein</fullName>
    </submittedName>
</protein>
<name>A0ABR3SFL8_9PEZI</name>
<evidence type="ECO:0000313" key="3">
    <source>
        <dbReference type="EMBL" id="KAL1619554.1"/>
    </source>
</evidence>
<dbReference type="PANTHER" id="PTHR37490:SF3">
    <property type="entry name" value="DUF3431 DOMAIN CONTAINING PROTEIN"/>
    <property type="match status" value="1"/>
</dbReference>
<gene>
    <name evidence="3" type="ORF">SLS56_010048</name>
</gene>
<organism evidence="3 4">
    <name type="scientific">Neofusicoccum ribis</name>
    <dbReference type="NCBI Taxonomy" id="45134"/>
    <lineage>
        <taxon>Eukaryota</taxon>
        <taxon>Fungi</taxon>
        <taxon>Dikarya</taxon>
        <taxon>Ascomycota</taxon>
        <taxon>Pezizomycotina</taxon>
        <taxon>Dothideomycetes</taxon>
        <taxon>Dothideomycetes incertae sedis</taxon>
        <taxon>Botryosphaeriales</taxon>
        <taxon>Botryosphaeriaceae</taxon>
        <taxon>Neofusicoccum</taxon>
    </lineage>
</organism>
<dbReference type="PANTHER" id="PTHR37490">
    <property type="entry name" value="EXPRESSED PROTEIN"/>
    <property type="match status" value="1"/>
</dbReference>
<dbReference type="InterPro" id="IPR021838">
    <property type="entry name" value="DUF3431"/>
</dbReference>
<proteinExistence type="predicted"/>
<feature type="region of interest" description="Disordered" evidence="1">
    <location>
        <begin position="155"/>
        <end position="178"/>
    </location>
</feature>
<evidence type="ECO:0000313" key="4">
    <source>
        <dbReference type="Proteomes" id="UP001521116"/>
    </source>
</evidence>
<dbReference type="Proteomes" id="UP001521116">
    <property type="component" value="Unassembled WGS sequence"/>
</dbReference>